<feature type="compositionally biased region" description="Basic and acidic residues" evidence="1">
    <location>
        <begin position="347"/>
        <end position="356"/>
    </location>
</feature>
<feature type="compositionally biased region" description="Basic and acidic residues" evidence="1">
    <location>
        <begin position="310"/>
        <end position="337"/>
    </location>
</feature>
<feature type="domain" description="PRC-barrel" evidence="2">
    <location>
        <begin position="86"/>
        <end position="164"/>
    </location>
</feature>
<proteinExistence type="predicted"/>
<feature type="region of interest" description="Disordered" evidence="1">
    <location>
        <begin position="272"/>
        <end position="378"/>
    </location>
</feature>
<dbReference type="PANTHER" id="PTHR36740">
    <property type="entry name" value="PRC DOMAIN-CONTAINING PROTEIN"/>
    <property type="match status" value="1"/>
</dbReference>
<dbReference type="SUPFAM" id="SSF50346">
    <property type="entry name" value="PRC-barrel domain"/>
    <property type="match status" value="2"/>
</dbReference>
<name>Q115J4_TRIEI</name>
<evidence type="ECO:0000259" key="2">
    <source>
        <dbReference type="Pfam" id="PF05239"/>
    </source>
</evidence>
<feature type="domain" description="PRC-barrel" evidence="2">
    <location>
        <begin position="8"/>
        <end position="49"/>
    </location>
</feature>
<evidence type="ECO:0000256" key="1">
    <source>
        <dbReference type="SAM" id="MobiDB-lite"/>
    </source>
</evidence>
<evidence type="ECO:0000313" key="3">
    <source>
        <dbReference type="EMBL" id="ABG50830.1"/>
    </source>
</evidence>
<dbReference type="Pfam" id="PF05239">
    <property type="entry name" value="PRC"/>
    <property type="match status" value="2"/>
</dbReference>
<accession>Q115J4</accession>
<gene>
    <name evidence="3" type="ordered locus">Tery_1550</name>
</gene>
<dbReference type="eggNOG" id="COG1873">
    <property type="taxonomic scope" value="Bacteria"/>
</dbReference>
<feature type="compositionally biased region" description="Basic and acidic residues" evidence="1">
    <location>
        <begin position="366"/>
        <end position="378"/>
    </location>
</feature>
<dbReference type="OrthoDB" id="570311at2"/>
<feature type="compositionally biased region" description="Acidic residues" evidence="1">
    <location>
        <begin position="289"/>
        <end position="309"/>
    </location>
</feature>
<dbReference type="Gene3D" id="2.30.30.240">
    <property type="entry name" value="PRC-barrel domain"/>
    <property type="match status" value="2"/>
</dbReference>
<protein>
    <submittedName>
        <fullName evidence="3">PRC-barrel</fullName>
    </submittedName>
</protein>
<dbReference type="PANTHER" id="PTHR36740:SF1">
    <property type="entry name" value="PRC-BARREL DOMAIN-CONTAINING PROTEIN"/>
    <property type="match status" value="1"/>
</dbReference>
<organism evidence="3">
    <name type="scientific">Trichodesmium erythraeum (strain IMS101)</name>
    <dbReference type="NCBI Taxonomy" id="203124"/>
    <lineage>
        <taxon>Bacteria</taxon>
        <taxon>Bacillati</taxon>
        <taxon>Cyanobacteriota</taxon>
        <taxon>Cyanophyceae</taxon>
        <taxon>Oscillatoriophycideae</taxon>
        <taxon>Oscillatoriales</taxon>
        <taxon>Microcoleaceae</taxon>
        <taxon>Trichodesmium</taxon>
    </lineage>
</organism>
<dbReference type="AlphaFoldDB" id="Q115J4"/>
<dbReference type="RefSeq" id="WP_011611206.1">
    <property type="nucleotide sequence ID" value="NC_008312.1"/>
</dbReference>
<dbReference type="STRING" id="203124.Tery_1550"/>
<feature type="region of interest" description="Disordered" evidence="1">
    <location>
        <begin position="189"/>
        <end position="230"/>
    </location>
</feature>
<dbReference type="InterPro" id="IPR027275">
    <property type="entry name" value="PRC-brl_dom"/>
</dbReference>
<dbReference type="KEGG" id="ter:Tery_1550"/>
<dbReference type="HOGENOM" id="CLU_065812_0_0_3"/>
<reference evidence="3" key="1">
    <citation type="submission" date="2006-06" db="EMBL/GenBank/DDBJ databases">
        <title>Complete sequence of Trichodesmium erythraeum IMS101.</title>
        <authorList>
            <consortium name="US DOE Joint Genome Institute"/>
            <person name="Copeland A."/>
            <person name="Lucas S."/>
            <person name="Lapidus A."/>
            <person name="Barry K."/>
            <person name="Detter J.C."/>
            <person name="Glavina del Rio T."/>
            <person name="Hammon N."/>
            <person name="Israni S."/>
            <person name="Dalin E."/>
            <person name="Tice H."/>
            <person name="Pitluck S."/>
            <person name="Kiss H."/>
            <person name="Munk A.C."/>
            <person name="Brettin T."/>
            <person name="Bruce D."/>
            <person name="Han C."/>
            <person name="Tapia R."/>
            <person name="Gilna P."/>
            <person name="Schmutz J."/>
            <person name="Larimer F."/>
            <person name="Land M."/>
            <person name="Hauser L."/>
            <person name="Kyrpides N."/>
            <person name="Kim E."/>
            <person name="Richardson P."/>
        </authorList>
    </citation>
    <scope>NUCLEOTIDE SEQUENCE [LARGE SCALE GENOMIC DNA]</scope>
    <source>
        <strain evidence="3">IMS101</strain>
    </source>
</reference>
<sequence>MRSEKNRQRSELLGTQIITRDKGKRLGVVSQLWVDVDKREVVAIGLRDNILAVAGIPKFMFLKDVCEIGDVILVDDEEVIEEDIDTEAYSGLINSEVLTENGDFLGRVRDFKCDVRDGKVLSLIIASIGIPQIPDQIISTYEMPIDEIVASGPNRLIVFEGSEEKLQQLTVGVLERLGLAEAPWQKEEEGLYNPPTVNPDNQLGPGQLVSREPIRTARRSTQETWDDNWVEPEPVESRVIEPEPVYRKYYEQEMAPPPRQREQEAVYDNYYEPEPVAPPSARQVRVEPADNDYYEEEGNWGDSETGYDNEQDRYQKKEDGYQKKEDGYQKKEYKATSEYEYDEEIDRDAWADDEAPKPYQAPRVNIPEKTKVPEYEDY</sequence>
<dbReference type="EMBL" id="CP000393">
    <property type="protein sequence ID" value="ABG50830.1"/>
    <property type="molecule type" value="Genomic_DNA"/>
</dbReference>
<dbReference type="InterPro" id="IPR011033">
    <property type="entry name" value="PRC_barrel-like_sf"/>
</dbReference>